<feature type="compositionally biased region" description="Polar residues" evidence="1">
    <location>
        <begin position="1"/>
        <end position="18"/>
    </location>
</feature>
<evidence type="ECO:0000256" key="1">
    <source>
        <dbReference type="SAM" id="MobiDB-lite"/>
    </source>
</evidence>
<evidence type="ECO:0000256" key="2">
    <source>
        <dbReference type="SAM" id="Phobius"/>
    </source>
</evidence>
<sequence length="184" mass="19414">MRTTGRQRTTSAAPPTEQSSRVRSLLTRLRPHGTLGWIRRSLGITVIGLIALGLYQGFLATTPATQHTVTVAQPPVVGAVDVWLSHGNGAVRLTTAAVVVVDSLTVDGHHGPVQRVLYDIPATAKVGDHMSAWISEDGLQVRVGPLPGPPVLPGPQGAALLFGAVAWLVLGLVIRRRARRTAVA</sequence>
<dbReference type="AlphaFoldDB" id="A0A3E0GWQ2"/>
<dbReference type="Proteomes" id="UP000256269">
    <property type="component" value="Unassembled WGS sequence"/>
</dbReference>
<keyword evidence="2" id="KW-0812">Transmembrane</keyword>
<protein>
    <submittedName>
        <fullName evidence="3">Uncharacterized protein</fullName>
    </submittedName>
</protein>
<feature type="region of interest" description="Disordered" evidence="1">
    <location>
        <begin position="1"/>
        <end position="22"/>
    </location>
</feature>
<keyword evidence="2" id="KW-1133">Transmembrane helix</keyword>
<evidence type="ECO:0000313" key="3">
    <source>
        <dbReference type="EMBL" id="REH30996.1"/>
    </source>
</evidence>
<keyword evidence="4" id="KW-1185">Reference proteome</keyword>
<feature type="transmembrane region" description="Helical" evidence="2">
    <location>
        <begin position="37"/>
        <end position="58"/>
    </location>
</feature>
<name>A0A3E0GWQ2_9PSEU</name>
<accession>A0A3E0GWQ2</accession>
<dbReference type="EMBL" id="QUNO01000022">
    <property type="protein sequence ID" value="REH30996.1"/>
    <property type="molecule type" value="Genomic_DNA"/>
</dbReference>
<gene>
    <name evidence="3" type="ORF">BCF44_12219</name>
</gene>
<feature type="transmembrane region" description="Helical" evidence="2">
    <location>
        <begin position="157"/>
        <end position="174"/>
    </location>
</feature>
<dbReference type="RefSeq" id="WP_116180822.1">
    <property type="nucleotide sequence ID" value="NZ_CP144376.1"/>
</dbReference>
<comment type="caution">
    <text evidence="3">The sequence shown here is derived from an EMBL/GenBank/DDBJ whole genome shotgun (WGS) entry which is preliminary data.</text>
</comment>
<keyword evidence="2" id="KW-0472">Membrane</keyword>
<reference evidence="3 4" key="1">
    <citation type="submission" date="2018-08" db="EMBL/GenBank/DDBJ databases">
        <title>Genomic Encyclopedia of Archaeal and Bacterial Type Strains, Phase II (KMG-II): from individual species to whole genera.</title>
        <authorList>
            <person name="Goeker M."/>
        </authorList>
    </citation>
    <scope>NUCLEOTIDE SEQUENCE [LARGE SCALE GENOMIC DNA]</scope>
    <source>
        <strain evidence="3 4">DSM 45791</strain>
    </source>
</reference>
<proteinExistence type="predicted"/>
<evidence type="ECO:0000313" key="4">
    <source>
        <dbReference type="Proteomes" id="UP000256269"/>
    </source>
</evidence>
<organism evidence="3 4">
    <name type="scientific">Kutzneria buriramensis</name>
    <dbReference type="NCBI Taxonomy" id="1045776"/>
    <lineage>
        <taxon>Bacteria</taxon>
        <taxon>Bacillati</taxon>
        <taxon>Actinomycetota</taxon>
        <taxon>Actinomycetes</taxon>
        <taxon>Pseudonocardiales</taxon>
        <taxon>Pseudonocardiaceae</taxon>
        <taxon>Kutzneria</taxon>
    </lineage>
</organism>